<dbReference type="SUPFAM" id="SSF51306">
    <property type="entry name" value="LexA/Signal peptidase"/>
    <property type="match status" value="1"/>
</dbReference>
<feature type="transmembrane region" description="Helical" evidence="6">
    <location>
        <begin position="31"/>
        <end position="50"/>
    </location>
</feature>
<dbReference type="InterPro" id="IPR000223">
    <property type="entry name" value="Pept_S26A_signal_pept_1"/>
</dbReference>
<reference evidence="8 9" key="1">
    <citation type="submission" date="2020-08" db="EMBL/GenBank/DDBJ databases">
        <title>Novel species isolated from subtropical streams in China.</title>
        <authorList>
            <person name="Lu H."/>
        </authorList>
    </citation>
    <scope>NUCLEOTIDE SEQUENCE [LARGE SCALE GENOMIC DNA]</scope>
    <source>
        <strain evidence="8 9">LX15W</strain>
    </source>
</reference>
<proteinExistence type="inferred from homology"/>
<comment type="caution">
    <text evidence="8">The sequence shown here is derived from an EMBL/GenBank/DDBJ whole genome shotgun (WGS) entry which is preliminary data.</text>
</comment>
<keyword evidence="6" id="KW-0812">Transmembrane</keyword>
<dbReference type="Pfam" id="PF10502">
    <property type="entry name" value="Peptidase_S26"/>
    <property type="match status" value="1"/>
</dbReference>
<feature type="transmembrane region" description="Helical" evidence="6">
    <location>
        <begin position="89"/>
        <end position="109"/>
    </location>
</feature>
<dbReference type="Gene3D" id="2.10.109.10">
    <property type="entry name" value="Umud Fragment, subunit A"/>
    <property type="match status" value="1"/>
</dbReference>
<comment type="similarity">
    <text evidence="2 6">Belongs to the peptidase S26 family.</text>
</comment>
<keyword evidence="5 6" id="KW-0378">Hydrolase</keyword>
<accession>A0ABR6YAW9</accession>
<dbReference type="InterPro" id="IPR019533">
    <property type="entry name" value="Peptidase_S26"/>
</dbReference>
<protein>
    <recommendedName>
        <fullName evidence="4 6">Signal peptidase I</fullName>
        <ecNumber evidence="3 6">3.4.21.89</ecNumber>
    </recommendedName>
</protein>
<evidence type="ECO:0000256" key="4">
    <source>
        <dbReference type="ARBA" id="ARBA00019232"/>
    </source>
</evidence>
<dbReference type="CDD" id="cd06530">
    <property type="entry name" value="S26_SPase_I"/>
    <property type="match status" value="1"/>
</dbReference>
<dbReference type="PANTHER" id="PTHR43390:SF1">
    <property type="entry name" value="CHLOROPLAST PROCESSING PEPTIDASE"/>
    <property type="match status" value="1"/>
</dbReference>
<dbReference type="GO" id="GO:0009003">
    <property type="term" value="F:signal peptidase activity"/>
    <property type="evidence" value="ECO:0007669"/>
    <property type="project" value="UniProtKB-EC"/>
</dbReference>
<evidence type="ECO:0000313" key="9">
    <source>
        <dbReference type="Proteomes" id="UP000624279"/>
    </source>
</evidence>
<evidence type="ECO:0000256" key="1">
    <source>
        <dbReference type="ARBA" id="ARBA00000677"/>
    </source>
</evidence>
<dbReference type="PRINTS" id="PR00727">
    <property type="entry name" value="LEADERPTASE"/>
</dbReference>
<dbReference type="RefSeq" id="WP_186941822.1">
    <property type="nucleotide sequence ID" value="NZ_JACOGA010000007.1"/>
</dbReference>
<comment type="subcellular location">
    <subcellularLocation>
        <location evidence="6">Membrane</location>
        <topology evidence="6">Single-pass type II membrane protein</topology>
    </subcellularLocation>
</comment>
<name>A0ABR6YAW9_9BURK</name>
<comment type="caution">
    <text evidence="6">Lacks conserved residue(s) required for the propagation of feature annotation.</text>
</comment>
<evidence type="ECO:0000256" key="3">
    <source>
        <dbReference type="ARBA" id="ARBA00013208"/>
    </source>
</evidence>
<evidence type="ECO:0000256" key="2">
    <source>
        <dbReference type="ARBA" id="ARBA00009370"/>
    </source>
</evidence>
<feature type="transmembrane region" description="Helical" evidence="6">
    <location>
        <begin position="7"/>
        <end position="25"/>
    </location>
</feature>
<keyword evidence="6" id="KW-1133">Transmembrane helix</keyword>
<keyword evidence="9" id="KW-1185">Reference proteome</keyword>
<dbReference type="PROSITE" id="PS00761">
    <property type="entry name" value="SPASE_I_3"/>
    <property type="match status" value="1"/>
</dbReference>
<feature type="domain" description="Peptidase S26" evidence="7">
    <location>
        <begin position="92"/>
        <end position="305"/>
    </location>
</feature>
<organism evidence="8 9">
    <name type="scientific">Undibacterium flavidum</name>
    <dbReference type="NCBI Taxonomy" id="2762297"/>
    <lineage>
        <taxon>Bacteria</taxon>
        <taxon>Pseudomonadati</taxon>
        <taxon>Pseudomonadota</taxon>
        <taxon>Betaproteobacteria</taxon>
        <taxon>Burkholderiales</taxon>
        <taxon>Oxalobacteraceae</taxon>
        <taxon>Undibacterium</taxon>
    </lineage>
</organism>
<keyword evidence="6" id="KW-0472">Membrane</keyword>
<dbReference type="InterPro" id="IPR019758">
    <property type="entry name" value="Pept_S26A_signal_pept_1_CS"/>
</dbReference>
<evidence type="ECO:0000256" key="6">
    <source>
        <dbReference type="RuleBase" id="RU362042"/>
    </source>
</evidence>
<dbReference type="InterPro" id="IPR036286">
    <property type="entry name" value="LexA/Signal_pep-like_sf"/>
</dbReference>
<evidence type="ECO:0000313" key="8">
    <source>
        <dbReference type="EMBL" id="MBC3873798.1"/>
    </source>
</evidence>
<gene>
    <name evidence="8" type="primary">lepB</name>
    <name evidence="8" type="ORF">H8K55_09370</name>
</gene>
<dbReference type="NCBIfam" id="TIGR02227">
    <property type="entry name" value="sigpep_I_bact"/>
    <property type="match status" value="1"/>
</dbReference>
<keyword evidence="6" id="KW-0645">Protease</keyword>
<evidence type="ECO:0000256" key="5">
    <source>
        <dbReference type="ARBA" id="ARBA00022801"/>
    </source>
</evidence>
<dbReference type="PANTHER" id="PTHR43390">
    <property type="entry name" value="SIGNAL PEPTIDASE I"/>
    <property type="match status" value="1"/>
</dbReference>
<dbReference type="EC" id="3.4.21.89" evidence="3 6"/>
<dbReference type="Proteomes" id="UP000624279">
    <property type="component" value="Unassembled WGS sequence"/>
</dbReference>
<dbReference type="EMBL" id="JACOGA010000007">
    <property type="protein sequence ID" value="MBC3873798.1"/>
    <property type="molecule type" value="Genomic_DNA"/>
</dbReference>
<evidence type="ECO:0000259" key="7">
    <source>
        <dbReference type="Pfam" id="PF10502"/>
    </source>
</evidence>
<comment type="catalytic activity">
    <reaction evidence="1 6">
        <text>Cleavage of hydrophobic, N-terminal signal or leader sequences from secreted and periplasmic proteins.</text>
        <dbReference type="EC" id="3.4.21.89"/>
    </reaction>
</comment>
<sequence length="307" mass="35253">MHNKPKPWIAVLIAFFATPLAMMYLGKLRYALLYFVLLLVIAFGLFFYLGSELAASLAKLLYLVVGITHAYKIAKHFPDEKIRPSYSRWYYLVSVFFVFVAMAFLIRAFTFEPFKAPSASMSPTIPPKSFLLVQKWGYGNYASFGVTLSRAAISSPLQRGDILVFEVPDEIKTNYVKRLIGLPDDRVEYRNKRLTINGLAIVTRKTEEDVGFNDVDNSAQIDIYEEQMESGSYHVMIDRELPPIVVSYPREFMYNERCQFDATGFVCTVPKDHYFMMGDNRDNSRDSRYWGFLPADHIVGKVVTILK</sequence>